<accession>A0A7C5QP26</accession>
<dbReference type="Pfam" id="PF01042">
    <property type="entry name" value="Ribonuc_L-PSP"/>
    <property type="match status" value="1"/>
</dbReference>
<dbReference type="Gene3D" id="3.30.1330.40">
    <property type="entry name" value="RutC-like"/>
    <property type="match status" value="1"/>
</dbReference>
<dbReference type="PANTHER" id="PTHR11803">
    <property type="entry name" value="2-IMINOBUTANOATE/2-IMINOPROPANOATE DEAMINASE RIDA"/>
    <property type="match status" value="1"/>
</dbReference>
<dbReference type="GO" id="GO:0005829">
    <property type="term" value="C:cytosol"/>
    <property type="evidence" value="ECO:0007669"/>
    <property type="project" value="TreeGrafter"/>
</dbReference>
<dbReference type="PANTHER" id="PTHR11803:SF58">
    <property type="entry name" value="PROTEIN HMF1-RELATED"/>
    <property type="match status" value="1"/>
</dbReference>
<evidence type="ECO:0000256" key="1">
    <source>
        <dbReference type="ARBA" id="ARBA00010552"/>
    </source>
</evidence>
<dbReference type="EMBL" id="DRWN01000061">
    <property type="protein sequence ID" value="HHK68935.1"/>
    <property type="molecule type" value="Genomic_DNA"/>
</dbReference>
<evidence type="ECO:0000313" key="2">
    <source>
        <dbReference type="EMBL" id="HHK68935.1"/>
    </source>
</evidence>
<reference evidence="2" key="1">
    <citation type="journal article" date="2020" name="mSystems">
        <title>Genome- and Community-Level Interaction Insights into Carbon Utilization and Element Cycling Functions of Hydrothermarchaeota in Hydrothermal Sediment.</title>
        <authorList>
            <person name="Zhou Z."/>
            <person name="Liu Y."/>
            <person name="Xu W."/>
            <person name="Pan J."/>
            <person name="Luo Z.H."/>
            <person name="Li M."/>
        </authorList>
    </citation>
    <scope>NUCLEOTIDE SEQUENCE [LARGE SCALE GENOMIC DNA]</scope>
    <source>
        <strain evidence="2">SpSt-1056</strain>
    </source>
</reference>
<organism evidence="2">
    <name type="scientific">Caldiarchaeum subterraneum</name>
    <dbReference type="NCBI Taxonomy" id="311458"/>
    <lineage>
        <taxon>Archaea</taxon>
        <taxon>Nitrososphaerota</taxon>
        <taxon>Candidatus Caldarchaeales</taxon>
        <taxon>Candidatus Caldarchaeaceae</taxon>
        <taxon>Candidatus Caldarchaeum</taxon>
    </lineage>
</organism>
<dbReference type="CDD" id="cd00448">
    <property type="entry name" value="YjgF_YER057c_UK114_family"/>
    <property type="match status" value="1"/>
</dbReference>
<gene>
    <name evidence="2" type="ORF">ENM11_07280</name>
</gene>
<dbReference type="GO" id="GO:0019239">
    <property type="term" value="F:deaminase activity"/>
    <property type="evidence" value="ECO:0007669"/>
    <property type="project" value="TreeGrafter"/>
</dbReference>
<name>A0A7C5QP26_CALS0</name>
<comment type="caution">
    <text evidence="2">The sequence shown here is derived from an EMBL/GenBank/DDBJ whole genome shotgun (WGS) entry which is preliminary data.</text>
</comment>
<comment type="similarity">
    <text evidence="1">Belongs to the RutC family.</text>
</comment>
<dbReference type="InterPro" id="IPR035959">
    <property type="entry name" value="RutC-like_sf"/>
</dbReference>
<dbReference type="InterPro" id="IPR006175">
    <property type="entry name" value="YjgF/YER057c/UK114"/>
</dbReference>
<protein>
    <submittedName>
        <fullName evidence="2">RidA family protein</fullName>
    </submittedName>
</protein>
<proteinExistence type="inferred from homology"/>
<dbReference type="SUPFAM" id="SSF55298">
    <property type="entry name" value="YjgF-like"/>
    <property type="match status" value="1"/>
</dbReference>
<dbReference type="AlphaFoldDB" id="A0A7C5QP26"/>
<sequence length="135" mass="15362">MNKVVIHPQPPQHRTPYSPGVLVKGGKLLFIAGMTALPLYHKHPHDPEELKIPEDIKEQTRRAFNNIKLVLNAVGGDFKNIVSMRRYLTRIEEQDQVNEVMWEIFGDDLPTTTTVEVKSLVVREARVELEAIAVV</sequence>